<dbReference type="PANTHER" id="PTHR24104:SF25">
    <property type="entry name" value="PROTEIN LIN-41"/>
    <property type="match status" value="1"/>
</dbReference>
<dbReference type="InterPro" id="IPR001258">
    <property type="entry name" value="NHL_repeat"/>
</dbReference>
<reference evidence="3" key="1">
    <citation type="submission" date="2022-03" db="EMBL/GenBank/DDBJ databases">
        <authorList>
            <person name="Martin C."/>
        </authorList>
    </citation>
    <scope>NUCLEOTIDE SEQUENCE</scope>
</reference>
<dbReference type="Proteomes" id="UP000749559">
    <property type="component" value="Unassembled WGS sequence"/>
</dbReference>
<dbReference type="Gene3D" id="2.120.10.30">
    <property type="entry name" value="TolB, C-terminal domain"/>
    <property type="match status" value="1"/>
</dbReference>
<keyword evidence="4" id="KW-1185">Reference proteome</keyword>
<sequence length="400" mass="44810">MVDFMSRYRLYGFGYSIPSPRRTMASTNRDLYRLTEPHLFSTPRVKVHDCREQAMKELTDQFTWETFLLSKGVRQANDSVTSLHSKARDETKDGIKKPEKLLFDVGRRGTAAGDLNWPRGMTVNPHTAEIIIADTMNHRIQIFNQFGVYKTKIGHKGLSNGCFNEPTGVGVCPDGRIVIADKKNRRIQVLGEDGRFKYSFPTIDQPFSVTVDTDFNVAIATVARSIELYRRGGKLLKRFELGGSGRSPVYIAFNDKREVVISDTKDHVIKFYNYEGELLYKFTPESTGESLACHPAGVWIHNGDIVIADNLNHTINLYSERGRVISQLAGPTDDVGAAQTVAVGPEGHLIMTEFTTNGRHCIKILRYLDCDCHKTRPGSSKRRSRPGSRNAASSLSFAGK</sequence>
<dbReference type="GO" id="GO:0000209">
    <property type="term" value="P:protein polyubiquitination"/>
    <property type="evidence" value="ECO:0007669"/>
    <property type="project" value="TreeGrafter"/>
</dbReference>
<keyword evidence="1" id="KW-0677">Repeat</keyword>
<dbReference type="PROSITE" id="PS51125">
    <property type="entry name" value="NHL"/>
    <property type="match status" value="2"/>
</dbReference>
<comment type="caution">
    <text evidence="3">The sequence shown here is derived from an EMBL/GenBank/DDBJ whole genome shotgun (WGS) entry which is preliminary data.</text>
</comment>
<dbReference type="EMBL" id="CAIIXF020000011">
    <property type="protein sequence ID" value="CAH1799726.1"/>
    <property type="molecule type" value="Genomic_DNA"/>
</dbReference>
<dbReference type="GO" id="GO:0043161">
    <property type="term" value="P:proteasome-mediated ubiquitin-dependent protein catabolic process"/>
    <property type="evidence" value="ECO:0007669"/>
    <property type="project" value="TreeGrafter"/>
</dbReference>
<feature type="compositionally biased region" description="Polar residues" evidence="2">
    <location>
        <begin position="390"/>
        <end position="400"/>
    </location>
</feature>
<gene>
    <name evidence="3" type="ORF">OFUS_LOCUS23703</name>
</gene>
<dbReference type="PANTHER" id="PTHR24104">
    <property type="entry name" value="E3 UBIQUITIN-PROTEIN LIGASE NHLRC1-RELATED"/>
    <property type="match status" value="1"/>
</dbReference>
<proteinExistence type="predicted"/>
<evidence type="ECO:0000313" key="3">
    <source>
        <dbReference type="EMBL" id="CAH1799726.1"/>
    </source>
</evidence>
<feature type="compositionally biased region" description="Basic residues" evidence="2">
    <location>
        <begin position="375"/>
        <end position="386"/>
    </location>
</feature>
<dbReference type="InterPro" id="IPR050952">
    <property type="entry name" value="TRIM-NHL_E3_ligases"/>
</dbReference>
<evidence type="ECO:0000313" key="4">
    <source>
        <dbReference type="Proteomes" id="UP000749559"/>
    </source>
</evidence>
<evidence type="ECO:0000256" key="1">
    <source>
        <dbReference type="ARBA" id="ARBA00022737"/>
    </source>
</evidence>
<dbReference type="OrthoDB" id="342730at2759"/>
<name>A0A8J1XGX5_OWEFU</name>
<dbReference type="InterPro" id="IPR011042">
    <property type="entry name" value="6-blade_b-propeller_TolB-like"/>
</dbReference>
<accession>A0A8J1XGX5</accession>
<evidence type="ECO:0000256" key="2">
    <source>
        <dbReference type="SAM" id="MobiDB-lite"/>
    </source>
</evidence>
<organism evidence="3 4">
    <name type="scientific">Owenia fusiformis</name>
    <name type="common">Polychaete worm</name>
    <dbReference type="NCBI Taxonomy" id="6347"/>
    <lineage>
        <taxon>Eukaryota</taxon>
        <taxon>Metazoa</taxon>
        <taxon>Spiralia</taxon>
        <taxon>Lophotrochozoa</taxon>
        <taxon>Annelida</taxon>
        <taxon>Polychaeta</taxon>
        <taxon>Sedentaria</taxon>
        <taxon>Canalipalpata</taxon>
        <taxon>Sabellida</taxon>
        <taxon>Oweniida</taxon>
        <taxon>Oweniidae</taxon>
        <taxon>Owenia</taxon>
    </lineage>
</organism>
<dbReference type="Pfam" id="PF01436">
    <property type="entry name" value="NHL"/>
    <property type="match status" value="1"/>
</dbReference>
<protein>
    <submittedName>
        <fullName evidence="3">Uncharacterized protein</fullName>
    </submittedName>
</protein>
<dbReference type="AlphaFoldDB" id="A0A8J1XGX5"/>
<feature type="region of interest" description="Disordered" evidence="2">
    <location>
        <begin position="375"/>
        <end position="400"/>
    </location>
</feature>
<dbReference type="GO" id="GO:0061630">
    <property type="term" value="F:ubiquitin protein ligase activity"/>
    <property type="evidence" value="ECO:0007669"/>
    <property type="project" value="TreeGrafter"/>
</dbReference>
<dbReference type="SUPFAM" id="SSF101898">
    <property type="entry name" value="NHL repeat"/>
    <property type="match status" value="1"/>
</dbReference>
<dbReference type="GO" id="GO:0008270">
    <property type="term" value="F:zinc ion binding"/>
    <property type="evidence" value="ECO:0007669"/>
    <property type="project" value="UniProtKB-KW"/>
</dbReference>